<keyword evidence="5" id="KW-0472">Membrane</keyword>
<dbReference type="SUPFAM" id="SSF58104">
    <property type="entry name" value="Methyl-accepting chemotaxis protein (MCP) signaling domain"/>
    <property type="match status" value="1"/>
</dbReference>
<dbReference type="Proteomes" id="UP000501648">
    <property type="component" value="Chromosome"/>
</dbReference>
<dbReference type="SMART" id="SM00283">
    <property type="entry name" value="MA"/>
    <property type="match status" value="1"/>
</dbReference>
<keyword evidence="2" id="KW-0488">Methylation</keyword>
<sequence length="590" mass="62588">MIRIKEWPDVNLQHFCPTYNFLDIFHCHHRIATPCIQRQGLGHAYRHPIMTITNKLRLLLLAVVLGMASLTGMSIYQSNKIADAASYTSTNIVPSLLVLGDAGEAVFRIRVGIWRYAASTDAATRAKLEKSMRLESEKVLAAFERYQKENLTDATDTQLLQADRDAFADYEKSRQTVLALGAEGKTEQALQAVEQLVVPPGDKLINALAAHRRYNEQLGRQAAQSAQDSLHSALYQAVMMSLVVCAIVGMVSVVISRTISSALGEAIQAARAIATGDLSTRIRGRANDEVGQLMQAIQQMTDSLVRIVSNVRNSASTIDTASAEIAAGNSDLSSRTEAQAGSIEETASAMEQLTSTVRQNADNAQAANTLASSASSVATEGGHAVQQVVETMAAINASSLKIVDIISVIDGIAFQTNILALNAAVEAARAGEQGRGFAVVASEVRSLAQRSAAAAKEIKELIDDSVSKVESGSRLVAQAGSTMQQVVESVRRVTDIVGDITAASAEQSDGIVQVNQAIGMMDQATQQNAALVEQAAAASQSLREQAVNLAQAVGVFRLERQAPLIGEGSAGAAAERGTAIVQREVLALPA</sequence>
<dbReference type="InterPro" id="IPR051310">
    <property type="entry name" value="MCP_chemotaxis"/>
</dbReference>
<evidence type="ECO:0000256" key="3">
    <source>
        <dbReference type="ARBA" id="ARBA00029447"/>
    </source>
</evidence>
<evidence type="ECO:0000256" key="5">
    <source>
        <dbReference type="SAM" id="Phobius"/>
    </source>
</evidence>
<dbReference type="CDD" id="cd11386">
    <property type="entry name" value="MCP_signal"/>
    <property type="match status" value="1"/>
</dbReference>
<evidence type="ECO:0000256" key="2">
    <source>
        <dbReference type="ARBA" id="ARBA00022481"/>
    </source>
</evidence>
<dbReference type="PROSITE" id="PS50885">
    <property type="entry name" value="HAMP"/>
    <property type="match status" value="1"/>
</dbReference>
<dbReference type="Pfam" id="PF12729">
    <property type="entry name" value="4HB_MCP_1"/>
    <property type="match status" value="1"/>
</dbReference>
<dbReference type="Pfam" id="PF00672">
    <property type="entry name" value="HAMP"/>
    <property type="match status" value="1"/>
</dbReference>
<keyword evidence="5" id="KW-1133">Transmembrane helix</keyword>
<gene>
    <name evidence="8" type="ORF">C798_16505</name>
</gene>
<keyword evidence="4" id="KW-0807">Transducer</keyword>
<evidence type="ECO:0000313" key="8">
    <source>
        <dbReference type="EMBL" id="QJQ01777.1"/>
    </source>
</evidence>
<comment type="similarity">
    <text evidence="3">Belongs to the methyl-accepting chemotaxis (MCP) protein family.</text>
</comment>
<dbReference type="GO" id="GO:0006935">
    <property type="term" value="P:chemotaxis"/>
    <property type="evidence" value="ECO:0007669"/>
    <property type="project" value="InterPro"/>
</dbReference>
<dbReference type="GO" id="GO:0005886">
    <property type="term" value="C:plasma membrane"/>
    <property type="evidence" value="ECO:0007669"/>
    <property type="project" value="TreeGrafter"/>
</dbReference>
<name>A0A6M3ZTA7_9BURK</name>
<dbReference type="Gene3D" id="6.10.340.10">
    <property type="match status" value="1"/>
</dbReference>
<dbReference type="Pfam" id="PF00015">
    <property type="entry name" value="MCPsignal"/>
    <property type="match status" value="1"/>
</dbReference>
<dbReference type="InterPro" id="IPR004090">
    <property type="entry name" value="Chemotax_Me-accpt_rcpt"/>
</dbReference>
<reference evidence="8 9" key="1">
    <citation type="journal article" date="2012" name="J. Bacteriol.">
        <title>Genome sequence of the pathogenic Herbaspirillum seropedicae strain Os34, isolated from rice roots.</title>
        <authorList>
            <person name="Ye W."/>
            <person name="Ye S."/>
            <person name="Liu J."/>
            <person name="Chang S."/>
            <person name="Chen M."/>
            <person name="Zhu B."/>
            <person name="Guo L."/>
            <person name="An Q."/>
        </authorList>
    </citation>
    <scope>NUCLEOTIDE SEQUENCE [LARGE SCALE GENOMIC DNA]</scope>
    <source>
        <strain evidence="8 9">Os34</strain>
    </source>
</reference>
<feature type="transmembrane region" description="Helical" evidence="5">
    <location>
        <begin position="56"/>
        <end position="76"/>
    </location>
</feature>
<dbReference type="SMART" id="SM00304">
    <property type="entry name" value="HAMP"/>
    <property type="match status" value="1"/>
</dbReference>
<dbReference type="PANTHER" id="PTHR43531:SF14">
    <property type="entry name" value="METHYL-ACCEPTING CHEMOTAXIS PROTEIN I-RELATED"/>
    <property type="match status" value="1"/>
</dbReference>
<organism evidence="8 9">
    <name type="scientific">Herbaspirillum rubrisubalbicans Os34</name>
    <dbReference type="NCBI Taxonomy" id="1235827"/>
    <lineage>
        <taxon>Bacteria</taxon>
        <taxon>Pseudomonadati</taxon>
        <taxon>Pseudomonadota</taxon>
        <taxon>Betaproteobacteria</taxon>
        <taxon>Burkholderiales</taxon>
        <taxon>Oxalobacteraceae</taxon>
        <taxon>Herbaspirillum</taxon>
    </lineage>
</organism>
<protein>
    <submittedName>
        <fullName evidence="8">Methyl-accepting chemotaxis protein</fullName>
    </submittedName>
</protein>
<evidence type="ECO:0000313" key="9">
    <source>
        <dbReference type="Proteomes" id="UP000501648"/>
    </source>
</evidence>
<dbReference type="GO" id="GO:0007165">
    <property type="term" value="P:signal transduction"/>
    <property type="evidence" value="ECO:0007669"/>
    <property type="project" value="UniProtKB-KW"/>
</dbReference>
<dbReference type="InterPro" id="IPR003660">
    <property type="entry name" value="HAMP_dom"/>
</dbReference>
<dbReference type="EMBL" id="CP008956">
    <property type="protein sequence ID" value="QJQ01777.1"/>
    <property type="molecule type" value="Genomic_DNA"/>
</dbReference>
<dbReference type="InterPro" id="IPR047347">
    <property type="entry name" value="YvaQ-like_sensor"/>
</dbReference>
<dbReference type="InterPro" id="IPR024478">
    <property type="entry name" value="HlyB_4HB_MCP"/>
</dbReference>
<dbReference type="CDD" id="cd19411">
    <property type="entry name" value="MCP2201-like_sensor"/>
    <property type="match status" value="1"/>
</dbReference>
<dbReference type="AlphaFoldDB" id="A0A6M3ZTA7"/>
<evidence type="ECO:0000256" key="4">
    <source>
        <dbReference type="PROSITE-ProRule" id="PRU00284"/>
    </source>
</evidence>
<evidence type="ECO:0000259" key="6">
    <source>
        <dbReference type="PROSITE" id="PS50111"/>
    </source>
</evidence>
<feature type="domain" description="Methyl-accepting transducer" evidence="6">
    <location>
        <begin position="314"/>
        <end position="543"/>
    </location>
</feature>
<dbReference type="PROSITE" id="PS50111">
    <property type="entry name" value="CHEMOTAXIS_TRANSDUC_2"/>
    <property type="match status" value="1"/>
</dbReference>
<dbReference type="CDD" id="cd06225">
    <property type="entry name" value="HAMP"/>
    <property type="match status" value="1"/>
</dbReference>
<accession>A0A6M3ZTA7</accession>
<dbReference type="PRINTS" id="PR00260">
    <property type="entry name" value="CHEMTRNSDUCR"/>
</dbReference>
<evidence type="ECO:0000256" key="1">
    <source>
        <dbReference type="ARBA" id="ARBA00004370"/>
    </source>
</evidence>
<comment type="subcellular location">
    <subcellularLocation>
        <location evidence="1">Membrane</location>
    </subcellularLocation>
</comment>
<keyword evidence="5" id="KW-0812">Transmembrane</keyword>
<dbReference type="PANTHER" id="PTHR43531">
    <property type="entry name" value="PROTEIN ICFG"/>
    <property type="match status" value="1"/>
</dbReference>
<proteinExistence type="inferred from homology"/>
<feature type="domain" description="HAMP" evidence="7">
    <location>
        <begin position="257"/>
        <end position="309"/>
    </location>
</feature>
<dbReference type="InterPro" id="IPR004089">
    <property type="entry name" value="MCPsignal_dom"/>
</dbReference>
<dbReference type="GO" id="GO:0004888">
    <property type="term" value="F:transmembrane signaling receptor activity"/>
    <property type="evidence" value="ECO:0007669"/>
    <property type="project" value="InterPro"/>
</dbReference>
<evidence type="ECO:0000259" key="7">
    <source>
        <dbReference type="PROSITE" id="PS50885"/>
    </source>
</evidence>
<dbReference type="FunFam" id="1.10.287.950:FF:000001">
    <property type="entry name" value="Methyl-accepting chemotaxis sensory transducer"/>
    <property type="match status" value="1"/>
</dbReference>
<dbReference type="Gene3D" id="1.10.287.950">
    <property type="entry name" value="Methyl-accepting chemotaxis protein"/>
    <property type="match status" value="1"/>
</dbReference>